<sequence>MGSLGPLKEPAGRDADSSSRCPAWAWRNARGSAPAKPGPRPPHRLWRESVCWGEVPPRPPALAGSSAFNAAGRPEGGPRRTQAVCSVLAAAHSSTRGRGSKRGEGP</sequence>
<keyword evidence="3" id="KW-1185">Reference proteome</keyword>
<evidence type="ECO:0000313" key="3">
    <source>
        <dbReference type="Proteomes" id="UP001066276"/>
    </source>
</evidence>
<evidence type="ECO:0000313" key="2">
    <source>
        <dbReference type="EMBL" id="KAJ1122881.1"/>
    </source>
</evidence>
<name>A0AAV7P3X0_PLEWA</name>
<reference evidence="2" key="1">
    <citation type="journal article" date="2022" name="bioRxiv">
        <title>Sequencing and chromosome-scale assembly of the giantPleurodeles waltlgenome.</title>
        <authorList>
            <person name="Brown T."/>
            <person name="Elewa A."/>
            <person name="Iarovenko S."/>
            <person name="Subramanian E."/>
            <person name="Araus A.J."/>
            <person name="Petzold A."/>
            <person name="Susuki M."/>
            <person name="Suzuki K.-i.T."/>
            <person name="Hayashi T."/>
            <person name="Toyoda A."/>
            <person name="Oliveira C."/>
            <person name="Osipova E."/>
            <person name="Leigh N.D."/>
            <person name="Simon A."/>
            <person name="Yun M.H."/>
        </authorList>
    </citation>
    <scope>NUCLEOTIDE SEQUENCE</scope>
    <source>
        <strain evidence="2">20211129_DDA</strain>
        <tissue evidence="2">Liver</tissue>
    </source>
</reference>
<evidence type="ECO:0000256" key="1">
    <source>
        <dbReference type="SAM" id="MobiDB-lite"/>
    </source>
</evidence>
<dbReference type="Proteomes" id="UP001066276">
    <property type="component" value="Chromosome 7"/>
</dbReference>
<dbReference type="EMBL" id="JANPWB010000011">
    <property type="protein sequence ID" value="KAJ1122881.1"/>
    <property type="molecule type" value="Genomic_DNA"/>
</dbReference>
<protein>
    <submittedName>
        <fullName evidence="2">Uncharacterized protein</fullName>
    </submittedName>
</protein>
<gene>
    <name evidence="2" type="ORF">NDU88_001354</name>
</gene>
<dbReference type="AlphaFoldDB" id="A0AAV7P3X0"/>
<feature type="region of interest" description="Disordered" evidence="1">
    <location>
        <begin position="60"/>
        <end position="83"/>
    </location>
</feature>
<accession>A0AAV7P3X0</accession>
<proteinExistence type="predicted"/>
<comment type="caution">
    <text evidence="2">The sequence shown here is derived from an EMBL/GenBank/DDBJ whole genome shotgun (WGS) entry which is preliminary data.</text>
</comment>
<organism evidence="2 3">
    <name type="scientific">Pleurodeles waltl</name>
    <name type="common">Iberian ribbed newt</name>
    <dbReference type="NCBI Taxonomy" id="8319"/>
    <lineage>
        <taxon>Eukaryota</taxon>
        <taxon>Metazoa</taxon>
        <taxon>Chordata</taxon>
        <taxon>Craniata</taxon>
        <taxon>Vertebrata</taxon>
        <taxon>Euteleostomi</taxon>
        <taxon>Amphibia</taxon>
        <taxon>Batrachia</taxon>
        <taxon>Caudata</taxon>
        <taxon>Salamandroidea</taxon>
        <taxon>Salamandridae</taxon>
        <taxon>Pleurodelinae</taxon>
        <taxon>Pleurodeles</taxon>
    </lineage>
</organism>
<feature type="region of interest" description="Disordered" evidence="1">
    <location>
        <begin position="1"/>
        <end position="22"/>
    </location>
</feature>